<keyword evidence="4" id="KW-1185">Reference proteome</keyword>
<dbReference type="OrthoDB" id="9150086at2"/>
<organism evidence="1 3">
    <name type="scientific">Pseudomonas trivialis</name>
    <dbReference type="NCBI Taxonomy" id="200450"/>
    <lineage>
        <taxon>Bacteria</taxon>
        <taxon>Pseudomonadati</taxon>
        <taxon>Pseudomonadota</taxon>
        <taxon>Gammaproteobacteria</taxon>
        <taxon>Pseudomonadales</taxon>
        <taxon>Pseudomonadaceae</taxon>
        <taxon>Pseudomonas</taxon>
    </lineage>
</organism>
<protein>
    <submittedName>
        <fullName evidence="1">Uncharacterized protein</fullName>
    </submittedName>
</protein>
<dbReference type="PATRIC" id="fig|200450.4.peg.4728"/>
<evidence type="ECO:0000313" key="4">
    <source>
        <dbReference type="Proteomes" id="UP000183126"/>
    </source>
</evidence>
<evidence type="ECO:0000313" key="2">
    <source>
        <dbReference type="EMBL" id="SDS59682.1"/>
    </source>
</evidence>
<evidence type="ECO:0000313" key="1">
    <source>
        <dbReference type="EMBL" id="KRP60166.1"/>
    </source>
</evidence>
<evidence type="ECO:0000313" key="3">
    <source>
        <dbReference type="Proteomes" id="UP000052019"/>
    </source>
</evidence>
<sequence length="209" mass="24428">MQITYSHIKKIKRVAKELKHTHPSLKLGQRQEIAAVQELGVRNYHEAMRLYDRWLMQHVHTPPGDTGVSKCSFCEFSFSADLKQDRDDHREIHERYHEVSEALGYVPAGLMDRERMKRDGRVQAFSTGDLETRIEGLLLALRGWFDRSLSSAIHRGYWRKHPTFDAYVSMIQDTLSDNYDELKAELKTRYGYRPGQIAPGDSNWYTNVR</sequence>
<dbReference type="RefSeq" id="WP_057008415.1">
    <property type="nucleotide sequence ID" value="NZ_JYLK01000007.1"/>
</dbReference>
<dbReference type="Proteomes" id="UP000183126">
    <property type="component" value="Chromosome I"/>
</dbReference>
<reference evidence="2 4" key="2">
    <citation type="submission" date="2016-10" db="EMBL/GenBank/DDBJ databases">
        <authorList>
            <person name="Varghese N."/>
            <person name="Submissions S."/>
        </authorList>
    </citation>
    <scope>NUCLEOTIDE SEQUENCE [LARGE SCALE GENOMIC DNA]</scope>
    <source>
        <strain evidence="2 4">BS3111</strain>
    </source>
</reference>
<gene>
    <name evidence="2" type="ORF">SAMN04490205_2990</name>
    <name evidence="1" type="ORF">TU79_13450</name>
</gene>
<dbReference type="EMBL" id="JYLK01000007">
    <property type="protein sequence ID" value="KRP60166.1"/>
    <property type="molecule type" value="Genomic_DNA"/>
</dbReference>
<dbReference type="AlphaFoldDB" id="A0A0R2ZH30"/>
<proteinExistence type="predicted"/>
<name>A0A0R2ZH30_9PSED</name>
<dbReference type="Proteomes" id="UP000052019">
    <property type="component" value="Unassembled WGS sequence"/>
</dbReference>
<dbReference type="EMBL" id="LT629760">
    <property type="protein sequence ID" value="SDS59682.1"/>
    <property type="molecule type" value="Genomic_DNA"/>
</dbReference>
<accession>A0A0R2ZH30</accession>
<reference evidence="1 3" key="1">
    <citation type="submission" date="2015-02" db="EMBL/GenBank/DDBJ databases">
        <title>Two Pseudomonas sp. nov. isolated from raw milk.</title>
        <authorList>
            <person name="Wenning M."/>
            <person name="von Neubeck M."/>
            <person name="Huptas C."/>
            <person name="Scherer S."/>
        </authorList>
    </citation>
    <scope>NUCLEOTIDE SEQUENCE [LARGE SCALE GENOMIC DNA]</scope>
    <source>
        <strain evidence="1 3">DSM 14937</strain>
    </source>
</reference>